<dbReference type="Pfam" id="PF07484">
    <property type="entry name" value="Collar"/>
    <property type="match status" value="1"/>
</dbReference>
<protein>
    <submittedName>
        <fullName evidence="2">Tail fiber protein</fullName>
    </submittedName>
</protein>
<accession>A0ABU7I2W2</accession>
<name>A0ABU7I2W2_9SPHI</name>
<reference evidence="2 3" key="1">
    <citation type="submission" date="2024-01" db="EMBL/GenBank/DDBJ databases">
        <title>Pedobacter sp. nov., isolated from fresh soil.</title>
        <authorList>
            <person name="Le N.T.T."/>
        </authorList>
    </citation>
    <scope>NUCLEOTIDE SEQUENCE [LARGE SCALE GENOMIC DNA]</scope>
    <source>
        <strain evidence="2 3">KR3-3</strain>
    </source>
</reference>
<gene>
    <name evidence="2" type="ORF">VRU48_01610</name>
</gene>
<evidence type="ECO:0000259" key="1">
    <source>
        <dbReference type="Pfam" id="PF07484"/>
    </source>
</evidence>
<evidence type="ECO:0000313" key="3">
    <source>
        <dbReference type="Proteomes" id="UP001336835"/>
    </source>
</evidence>
<dbReference type="SUPFAM" id="SSF88874">
    <property type="entry name" value="Receptor-binding domain of short tail fibre protein gp12"/>
    <property type="match status" value="1"/>
</dbReference>
<dbReference type="InterPro" id="IPR037053">
    <property type="entry name" value="Phage_tail_collar_dom_sf"/>
</dbReference>
<keyword evidence="3" id="KW-1185">Reference proteome</keyword>
<evidence type="ECO:0000313" key="2">
    <source>
        <dbReference type="EMBL" id="MEE1943783.1"/>
    </source>
</evidence>
<organism evidence="2 3">
    <name type="scientific">Pedobacter albus</name>
    <dbReference type="NCBI Taxonomy" id="3113905"/>
    <lineage>
        <taxon>Bacteria</taxon>
        <taxon>Pseudomonadati</taxon>
        <taxon>Bacteroidota</taxon>
        <taxon>Sphingobacteriia</taxon>
        <taxon>Sphingobacteriales</taxon>
        <taxon>Sphingobacteriaceae</taxon>
        <taxon>Pedobacter</taxon>
    </lineage>
</organism>
<dbReference type="EMBL" id="JAZDQT010000001">
    <property type="protein sequence ID" value="MEE1943783.1"/>
    <property type="molecule type" value="Genomic_DNA"/>
</dbReference>
<dbReference type="RefSeq" id="WP_330106183.1">
    <property type="nucleotide sequence ID" value="NZ_JAZDQT010000001.1"/>
</dbReference>
<dbReference type="Proteomes" id="UP001336835">
    <property type="component" value="Unassembled WGS sequence"/>
</dbReference>
<comment type="caution">
    <text evidence="2">The sequence shown here is derived from an EMBL/GenBank/DDBJ whole genome shotgun (WGS) entry which is preliminary data.</text>
</comment>
<dbReference type="Gene3D" id="3.90.1340.10">
    <property type="entry name" value="Phage tail collar domain"/>
    <property type="match status" value="1"/>
</dbReference>
<dbReference type="InterPro" id="IPR011083">
    <property type="entry name" value="Phage_tail_collar_dom"/>
</dbReference>
<proteinExistence type="predicted"/>
<sequence length="167" mass="18131">MDAFLGEIRIFGGDFAPRGWMFCAGQEMPINTQFNPLFQVLQYNYGGQTGKTFKLPDLRGKVALGVGQAPGLSNYTIGQAGGGNYKLSTLPPHSHDLWASSGTPDSANPKGNVFASLPRGLLKYGQAATKSWNLHQATIELDQHKTEETSNLQPSLAVNYIIYVVQV</sequence>
<feature type="domain" description="Phage tail collar" evidence="1">
    <location>
        <begin position="6"/>
        <end position="62"/>
    </location>
</feature>